<protein>
    <submittedName>
        <fullName evidence="2">Uncharacterized protein</fullName>
    </submittedName>
</protein>
<accession>A0A8S5SYA5</accession>
<evidence type="ECO:0000256" key="1">
    <source>
        <dbReference type="SAM" id="Phobius"/>
    </source>
</evidence>
<keyword evidence="1" id="KW-1133">Transmembrane helix</keyword>
<dbReference type="EMBL" id="BK032706">
    <property type="protein sequence ID" value="DAF56061.1"/>
    <property type="molecule type" value="Genomic_DNA"/>
</dbReference>
<sequence>MKSKMPDDDMDYMDWSYKIYQDKKKKEWEAKRKAEKRERNKYWMEVITFLLMVISVLYSCLASTIKQVWQWLLMLLKLQ</sequence>
<feature type="transmembrane region" description="Helical" evidence="1">
    <location>
        <begin position="42"/>
        <end position="65"/>
    </location>
</feature>
<organism evidence="2">
    <name type="scientific">Siphoviridae sp. ctOXk3</name>
    <dbReference type="NCBI Taxonomy" id="2827861"/>
    <lineage>
        <taxon>Viruses</taxon>
        <taxon>Duplodnaviria</taxon>
        <taxon>Heunggongvirae</taxon>
        <taxon>Uroviricota</taxon>
        <taxon>Caudoviricetes</taxon>
    </lineage>
</organism>
<keyword evidence="1" id="KW-0812">Transmembrane</keyword>
<reference evidence="2" key="1">
    <citation type="journal article" date="2021" name="Proc. Natl. Acad. Sci. U.S.A.">
        <title>A Catalog of Tens of Thousands of Viruses from Human Metagenomes Reveals Hidden Associations with Chronic Diseases.</title>
        <authorList>
            <person name="Tisza M.J."/>
            <person name="Buck C.B."/>
        </authorList>
    </citation>
    <scope>NUCLEOTIDE SEQUENCE</scope>
    <source>
        <strain evidence="2">CtOXk3</strain>
    </source>
</reference>
<name>A0A8S5SYA5_9CAUD</name>
<proteinExistence type="predicted"/>
<keyword evidence="1" id="KW-0472">Membrane</keyword>
<evidence type="ECO:0000313" key="2">
    <source>
        <dbReference type="EMBL" id="DAF56061.1"/>
    </source>
</evidence>